<dbReference type="EMBL" id="CAIX01000217">
    <property type="protein sequence ID" value="CCI48354.1"/>
    <property type="molecule type" value="Genomic_DNA"/>
</dbReference>
<accession>A0A024GPS7</accession>
<keyword evidence="3" id="KW-1185">Reference proteome</keyword>
<feature type="chain" id="PRO_5001529611" evidence="1">
    <location>
        <begin position="23"/>
        <end position="210"/>
    </location>
</feature>
<dbReference type="Proteomes" id="UP000053237">
    <property type="component" value="Unassembled WGS sequence"/>
</dbReference>
<proteinExistence type="predicted"/>
<name>A0A024GPS7_9STRA</name>
<sequence>MPSWNLWSMKVSLILSLNYAKSEPASGNFIFTESFPLLNPHKEHVRHDIADLKVGELPTTLNEGDLCLVLTNPSENVVRHLRVVVESIQDQVKNVSVSDAFLDRISLLQPIAEIIETKRLISYSATFLTILLNIGEIYSKYAPYETFAKAVEQQNRVYLTESPASMDKVKLFGKFRLHEKNTYSFRDYEIYVEKWTPLRSDRLHVFDQEK</sequence>
<evidence type="ECO:0000313" key="3">
    <source>
        <dbReference type="Proteomes" id="UP000053237"/>
    </source>
</evidence>
<feature type="signal peptide" evidence="1">
    <location>
        <begin position="1"/>
        <end position="22"/>
    </location>
</feature>
<evidence type="ECO:0000256" key="1">
    <source>
        <dbReference type="SAM" id="SignalP"/>
    </source>
</evidence>
<evidence type="ECO:0000313" key="2">
    <source>
        <dbReference type="EMBL" id="CCI48354.1"/>
    </source>
</evidence>
<reference evidence="2 3" key="1">
    <citation type="submission" date="2012-05" db="EMBL/GenBank/DDBJ databases">
        <title>Recombination and specialization in a pathogen metapopulation.</title>
        <authorList>
            <person name="Gardiner A."/>
            <person name="Kemen E."/>
            <person name="Schultz-Larsen T."/>
            <person name="MacLean D."/>
            <person name="Van Oosterhout C."/>
            <person name="Jones J.D.G."/>
        </authorList>
    </citation>
    <scope>NUCLEOTIDE SEQUENCE [LARGE SCALE GENOMIC DNA]</scope>
    <source>
        <strain evidence="2 3">Ac Nc2</strain>
    </source>
</reference>
<dbReference type="AlphaFoldDB" id="A0A024GPS7"/>
<comment type="caution">
    <text evidence="2">The sequence shown here is derived from an EMBL/GenBank/DDBJ whole genome shotgun (WGS) entry which is preliminary data.</text>
</comment>
<dbReference type="InParanoid" id="A0A024GPS7"/>
<keyword evidence="1" id="KW-0732">Signal</keyword>
<protein>
    <submittedName>
        <fullName evidence="2">Uncharacterized protein</fullName>
    </submittedName>
</protein>
<organism evidence="2 3">
    <name type="scientific">Albugo candida</name>
    <dbReference type="NCBI Taxonomy" id="65357"/>
    <lineage>
        <taxon>Eukaryota</taxon>
        <taxon>Sar</taxon>
        <taxon>Stramenopiles</taxon>
        <taxon>Oomycota</taxon>
        <taxon>Peronosporomycetes</taxon>
        <taxon>Albuginales</taxon>
        <taxon>Albuginaceae</taxon>
        <taxon>Albugo</taxon>
    </lineage>
</organism>
<gene>
    <name evidence="2" type="ORF">BN9_094270</name>
</gene>